<dbReference type="PROSITE" id="PS01090">
    <property type="entry name" value="TATD_2"/>
    <property type="match status" value="1"/>
</dbReference>
<keyword evidence="3 5" id="KW-0378">Hydrolase</keyword>
<feature type="binding site" evidence="4">
    <location>
        <position position="127"/>
    </location>
    <ligand>
        <name>a divalent metal cation</name>
        <dbReference type="ChEBI" id="CHEBI:60240"/>
        <label>2</label>
    </ligand>
</feature>
<feature type="binding site" evidence="4">
    <location>
        <position position="5"/>
    </location>
    <ligand>
        <name>a divalent metal cation</name>
        <dbReference type="ChEBI" id="CHEBI:60240"/>
        <label>1</label>
    </ligand>
</feature>
<dbReference type="NCBIfam" id="TIGR00010">
    <property type="entry name" value="YchF/TatD family DNA exonuclease"/>
    <property type="match status" value="1"/>
</dbReference>
<sequence>MFDTHVNLHGEAFADDLQDVLGRAREAGVRRFLAICDRFDNFPAVHAIAKAENDMWCSVGTHPHHAKDFTSLTPEMLIDAAQDDKVVAIGETGLDFHYGYSPEKEQVASLLTHIVAARKTDLPLILHTREADDQMADILETEIAKGAFRPLLHCYTGGEGLAKRALACGAYFSVSGILSFKSAKDVRSVMSEVPMERIILETDCPYLAPVPMRGRRNEPAYLAHVAEALAALKGMPVDEVKAITEANALTLFSKVSVA</sequence>
<gene>
    <name evidence="5" type="ORF">HHI_07482</name>
</gene>
<evidence type="ECO:0000256" key="2">
    <source>
        <dbReference type="ARBA" id="ARBA00022723"/>
    </source>
</evidence>
<dbReference type="FunFam" id="3.20.20.140:FF:000005">
    <property type="entry name" value="TatD family hydrolase"/>
    <property type="match status" value="1"/>
</dbReference>
<dbReference type="GO" id="GO:0004536">
    <property type="term" value="F:DNA nuclease activity"/>
    <property type="evidence" value="ECO:0007669"/>
    <property type="project" value="InterPro"/>
</dbReference>
<protein>
    <submittedName>
        <fullName evidence="5">TatD family hydrolase</fullName>
    </submittedName>
</protein>
<dbReference type="Proteomes" id="UP000025061">
    <property type="component" value="Unassembled WGS sequence"/>
</dbReference>
<keyword evidence="6" id="KW-1185">Reference proteome</keyword>
<dbReference type="AlphaFoldDB" id="A0A059FWW7"/>
<proteinExistence type="inferred from homology"/>
<dbReference type="PIRSF" id="PIRSF005902">
    <property type="entry name" value="DNase_TatD"/>
    <property type="match status" value="1"/>
</dbReference>
<name>A0A059FWW7_9PROT</name>
<dbReference type="SUPFAM" id="SSF51556">
    <property type="entry name" value="Metallo-dependent hydrolases"/>
    <property type="match status" value="1"/>
</dbReference>
<keyword evidence="2 4" id="KW-0479">Metal-binding</keyword>
<evidence type="ECO:0000256" key="1">
    <source>
        <dbReference type="ARBA" id="ARBA00009275"/>
    </source>
</evidence>
<dbReference type="OrthoDB" id="9810005at2"/>
<feature type="binding site" evidence="4">
    <location>
        <position position="153"/>
    </location>
    <ligand>
        <name>a divalent metal cation</name>
        <dbReference type="ChEBI" id="CHEBI:60240"/>
        <label>2</label>
    </ligand>
</feature>
<evidence type="ECO:0000256" key="3">
    <source>
        <dbReference type="ARBA" id="ARBA00022801"/>
    </source>
</evidence>
<comment type="caution">
    <text evidence="5">The sequence shown here is derived from an EMBL/GenBank/DDBJ whole genome shotgun (WGS) entry which is preliminary data.</text>
</comment>
<dbReference type="GO" id="GO:0016788">
    <property type="term" value="F:hydrolase activity, acting on ester bonds"/>
    <property type="evidence" value="ECO:0007669"/>
    <property type="project" value="InterPro"/>
</dbReference>
<dbReference type="PATRIC" id="fig|1280951.3.peg.1514"/>
<evidence type="ECO:0000313" key="6">
    <source>
        <dbReference type="Proteomes" id="UP000025061"/>
    </source>
</evidence>
<dbReference type="PANTHER" id="PTHR46124:SF2">
    <property type="entry name" value="D-AMINOACYL-TRNA DEACYLASE"/>
    <property type="match status" value="1"/>
</dbReference>
<feature type="binding site" evidence="4">
    <location>
        <position position="203"/>
    </location>
    <ligand>
        <name>a divalent metal cation</name>
        <dbReference type="ChEBI" id="CHEBI:60240"/>
        <label>1</label>
    </ligand>
</feature>
<dbReference type="RefSeq" id="WP_011646815.1">
    <property type="nucleotide sequence ID" value="NZ_ARYI01000005.1"/>
</dbReference>
<feature type="binding site" evidence="4">
    <location>
        <position position="91"/>
    </location>
    <ligand>
        <name>a divalent metal cation</name>
        <dbReference type="ChEBI" id="CHEBI:60240"/>
        <label>1</label>
    </ligand>
</feature>
<organism evidence="5 6">
    <name type="scientific">Hyphomonas hirschiana VP5</name>
    <dbReference type="NCBI Taxonomy" id="1280951"/>
    <lineage>
        <taxon>Bacteria</taxon>
        <taxon>Pseudomonadati</taxon>
        <taxon>Pseudomonadota</taxon>
        <taxon>Alphaproteobacteria</taxon>
        <taxon>Hyphomonadales</taxon>
        <taxon>Hyphomonadaceae</taxon>
        <taxon>Hyphomonas</taxon>
    </lineage>
</organism>
<dbReference type="GO" id="GO:0046872">
    <property type="term" value="F:metal ion binding"/>
    <property type="evidence" value="ECO:0007669"/>
    <property type="project" value="UniProtKB-KW"/>
</dbReference>
<dbReference type="InterPro" id="IPR018228">
    <property type="entry name" value="DNase_TatD-rel_CS"/>
</dbReference>
<comment type="similarity">
    <text evidence="1">Belongs to the metallo-dependent hydrolases superfamily. TatD-type hydrolase family.</text>
</comment>
<dbReference type="PANTHER" id="PTHR46124">
    <property type="entry name" value="D-AMINOACYL-TRNA DEACYLASE"/>
    <property type="match status" value="1"/>
</dbReference>
<evidence type="ECO:0000313" key="5">
    <source>
        <dbReference type="EMBL" id="KCZ95072.1"/>
    </source>
</evidence>
<reference evidence="5 6" key="1">
    <citation type="submission" date="2013-04" db="EMBL/GenBank/DDBJ databases">
        <title>Hyphomonas hirschiana VP5 Genome Sequencing.</title>
        <authorList>
            <person name="Lai Q."/>
            <person name="Shao Z."/>
        </authorList>
    </citation>
    <scope>NUCLEOTIDE SEQUENCE [LARGE SCALE GENOMIC DNA]</scope>
    <source>
        <strain evidence="5 6">VP5</strain>
    </source>
</reference>
<dbReference type="InterPro" id="IPR001130">
    <property type="entry name" value="TatD-like"/>
</dbReference>
<dbReference type="InterPro" id="IPR015991">
    <property type="entry name" value="TatD/YcfH-like"/>
</dbReference>
<dbReference type="CDD" id="cd01310">
    <property type="entry name" value="TatD_DNAse"/>
    <property type="match status" value="1"/>
</dbReference>
<accession>A0A059FWW7</accession>
<dbReference type="InterPro" id="IPR032466">
    <property type="entry name" value="Metal_Hydrolase"/>
</dbReference>
<dbReference type="Pfam" id="PF01026">
    <property type="entry name" value="TatD_DNase"/>
    <property type="match status" value="1"/>
</dbReference>
<dbReference type="Gene3D" id="3.20.20.140">
    <property type="entry name" value="Metal-dependent hydrolases"/>
    <property type="match status" value="1"/>
</dbReference>
<dbReference type="GO" id="GO:0005829">
    <property type="term" value="C:cytosol"/>
    <property type="evidence" value="ECO:0007669"/>
    <property type="project" value="TreeGrafter"/>
</dbReference>
<evidence type="ECO:0000256" key="4">
    <source>
        <dbReference type="PIRSR" id="PIRSR005902-1"/>
    </source>
</evidence>
<dbReference type="EMBL" id="ARYI01000005">
    <property type="protein sequence ID" value="KCZ95072.1"/>
    <property type="molecule type" value="Genomic_DNA"/>
</dbReference>